<reference evidence="7" key="1">
    <citation type="submission" date="2020-11" db="EMBL/GenBank/DDBJ databases">
        <authorList>
            <person name="Tran Van P."/>
        </authorList>
    </citation>
    <scope>NUCLEOTIDE SEQUENCE</scope>
</reference>
<dbReference type="Pfam" id="PF00151">
    <property type="entry name" value="Lipase"/>
    <property type="match status" value="1"/>
</dbReference>
<evidence type="ECO:0000313" key="8">
    <source>
        <dbReference type="Proteomes" id="UP000728032"/>
    </source>
</evidence>
<dbReference type="InterPro" id="IPR029058">
    <property type="entry name" value="AB_hydrolase_fold"/>
</dbReference>
<evidence type="ECO:0000256" key="4">
    <source>
        <dbReference type="RuleBase" id="RU004262"/>
    </source>
</evidence>
<dbReference type="EMBL" id="CAJPVJ010022539">
    <property type="protein sequence ID" value="CAG2178284.1"/>
    <property type="molecule type" value="Genomic_DNA"/>
</dbReference>
<dbReference type="PANTHER" id="PTHR11610">
    <property type="entry name" value="LIPASE"/>
    <property type="match status" value="1"/>
</dbReference>
<dbReference type="PRINTS" id="PR00821">
    <property type="entry name" value="TAGLIPASE"/>
</dbReference>
<dbReference type="InterPro" id="IPR013818">
    <property type="entry name" value="Lipase"/>
</dbReference>
<proteinExistence type="inferred from homology"/>
<dbReference type="GO" id="GO:0016042">
    <property type="term" value="P:lipid catabolic process"/>
    <property type="evidence" value="ECO:0007669"/>
    <property type="project" value="TreeGrafter"/>
</dbReference>
<feature type="chain" id="PRO_5035680456" description="Lipase domain-containing protein" evidence="5">
    <location>
        <begin position="16"/>
        <end position="295"/>
    </location>
</feature>
<evidence type="ECO:0000256" key="5">
    <source>
        <dbReference type="SAM" id="SignalP"/>
    </source>
</evidence>
<gene>
    <name evidence="7" type="ORF">ONB1V03_LOCUS17709</name>
</gene>
<evidence type="ECO:0000256" key="1">
    <source>
        <dbReference type="ARBA" id="ARBA00004613"/>
    </source>
</evidence>
<dbReference type="CDD" id="cd00707">
    <property type="entry name" value="Pancreat_lipase_like"/>
    <property type="match status" value="1"/>
</dbReference>
<dbReference type="InterPro" id="IPR000734">
    <property type="entry name" value="TAG_lipase"/>
</dbReference>
<keyword evidence="3" id="KW-0964">Secreted</keyword>
<dbReference type="InterPro" id="IPR033906">
    <property type="entry name" value="Lipase_N"/>
</dbReference>
<keyword evidence="5" id="KW-0732">Signal</keyword>
<evidence type="ECO:0000313" key="7">
    <source>
        <dbReference type="EMBL" id="CAD7661148.1"/>
    </source>
</evidence>
<accession>A0A7R9MLA8</accession>
<feature type="signal peptide" evidence="5">
    <location>
        <begin position="1"/>
        <end position="15"/>
    </location>
</feature>
<comment type="similarity">
    <text evidence="2 4">Belongs to the AB hydrolase superfamily. Lipase family.</text>
</comment>
<evidence type="ECO:0000259" key="6">
    <source>
        <dbReference type="Pfam" id="PF00151"/>
    </source>
</evidence>
<organism evidence="7">
    <name type="scientific">Oppiella nova</name>
    <dbReference type="NCBI Taxonomy" id="334625"/>
    <lineage>
        <taxon>Eukaryota</taxon>
        <taxon>Metazoa</taxon>
        <taxon>Ecdysozoa</taxon>
        <taxon>Arthropoda</taxon>
        <taxon>Chelicerata</taxon>
        <taxon>Arachnida</taxon>
        <taxon>Acari</taxon>
        <taxon>Acariformes</taxon>
        <taxon>Sarcoptiformes</taxon>
        <taxon>Oribatida</taxon>
        <taxon>Brachypylina</taxon>
        <taxon>Oppioidea</taxon>
        <taxon>Oppiidae</taxon>
        <taxon>Oppiella</taxon>
    </lineage>
</organism>
<dbReference type="OrthoDB" id="199913at2759"/>
<comment type="subcellular location">
    <subcellularLocation>
        <location evidence="1">Secreted</location>
    </subcellularLocation>
</comment>
<protein>
    <recommendedName>
        <fullName evidence="6">Lipase domain-containing protein</fullName>
    </recommendedName>
</protein>
<feature type="non-terminal residue" evidence="7">
    <location>
        <position position="1"/>
    </location>
</feature>
<dbReference type="SUPFAM" id="SSF53474">
    <property type="entry name" value="alpha/beta-Hydrolases"/>
    <property type="match status" value="1"/>
</dbReference>
<sequence length="295" mass="32101">MKLSIVLALVCAVWAAPAFDGPANFEIRFLLFTPQNKLVEHVMIEGDHQAIQDSHFDATKPTKFIIHGYIDMPELDPWMKLMKDEYLANGDYNVIIVDWFAGNHGLYDQASCAQYSCYGTSGCKYDQGLTVLKYCRNYYQELKGLKLSDVHILGHSLGAHAAGFAGEDLKGQVARITGLDPAGPLFDGATQKLKPTDAVFVDSIHTDADPLIIGFGIHENSGHVDFYPNGGHNQPGCVLLPIPCNHLRAVEFYMSSLKAENPKGVALQCASYDDYKAGKCAAVDAALSGTLGEDA</sequence>
<evidence type="ECO:0000256" key="2">
    <source>
        <dbReference type="ARBA" id="ARBA00010701"/>
    </source>
</evidence>
<dbReference type="AlphaFoldDB" id="A0A7R9MLA8"/>
<evidence type="ECO:0000256" key="3">
    <source>
        <dbReference type="ARBA" id="ARBA00022525"/>
    </source>
</evidence>
<dbReference type="EMBL" id="OC937364">
    <property type="protein sequence ID" value="CAD7661148.1"/>
    <property type="molecule type" value="Genomic_DNA"/>
</dbReference>
<name>A0A7R9MLA8_9ACAR</name>
<dbReference type="GO" id="GO:0005615">
    <property type="term" value="C:extracellular space"/>
    <property type="evidence" value="ECO:0007669"/>
    <property type="project" value="TreeGrafter"/>
</dbReference>
<dbReference type="Proteomes" id="UP000728032">
    <property type="component" value="Unassembled WGS sequence"/>
</dbReference>
<dbReference type="GO" id="GO:0016298">
    <property type="term" value="F:lipase activity"/>
    <property type="evidence" value="ECO:0007669"/>
    <property type="project" value="InterPro"/>
</dbReference>
<keyword evidence="8" id="KW-1185">Reference proteome</keyword>
<dbReference type="Gene3D" id="3.40.50.1820">
    <property type="entry name" value="alpha/beta hydrolase"/>
    <property type="match status" value="1"/>
</dbReference>
<feature type="domain" description="Lipase" evidence="6">
    <location>
        <begin position="22"/>
        <end position="292"/>
    </location>
</feature>